<comment type="cofactor">
    <cofactor evidence="1">
        <name>Zn(2+)</name>
        <dbReference type="ChEBI" id="CHEBI:29105"/>
    </cofactor>
</comment>
<evidence type="ECO:0000256" key="4">
    <source>
        <dbReference type="ARBA" id="ARBA00022833"/>
    </source>
</evidence>
<dbReference type="InterPro" id="IPR041526">
    <property type="entry name" value="DAPG_hydrolase"/>
</dbReference>
<feature type="domain" description="DAPG hydrolase PhiG" evidence="6">
    <location>
        <begin position="46"/>
        <end position="249"/>
    </location>
</feature>
<dbReference type="GO" id="GO:0016787">
    <property type="term" value="F:hydrolase activity"/>
    <property type="evidence" value="ECO:0007669"/>
    <property type="project" value="UniProtKB-KW"/>
</dbReference>
<gene>
    <name evidence="7" type="ORF">CLPUN_41590</name>
</gene>
<comment type="similarity">
    <text evidence="5">Belongs to the DAPG/phloretin hydrolase family.</text>
</comment>
<evidence type="ECO:0000259" key="6">
    <source>
        <dbReference type="Pfam" id="PF18089"/>
    </source>
</evidence>
<accession>A0A1S8T8S2</accession>
<keyword evidence="3" id="KW-0378">Hydrolase</keyword>
<dbReference type="STRING" id="29367.CLPUN_41590"/>
<evidence type="ECO:0000256" key="2">
    <source>
        <dbReference type="ARBA" id="ARBA00022723"/>
    </source>
</evidence>
<protein>
    <recommendedName>
        <fullName evidence="6">DAPG hydrolase PhiG domain-containing protein</fullName>
    </recommendedName>
</protein>
<dbReference type="AlphaFoldDB" id="A0A1S8T8S2"/>
<dbReference type="Proteomes" id="UP000190890">
    <property type="component" value="Unassembled WGS sequence"/>
</dbReference>
<keyword evidence="4" id="KW-0862">Zinc</keyword>
<organism evidence="7 8">
    <name type="scientific">Clostridium puniceum</name>
    <dbReference type="NCBI Taxonomy" id="29367"/>
    <lineage>
        <taxon>Bacteria</taxon>
        <taxon>Bacillati</taxon>
        <taxon>Bacillota</taxon>
        <taxon>Clostridia</taxon>
        <taxon>Eubacteriales</taxon>
        <taxon>Clostridiaceae</taxon>
        <taxon>Clostridium</taxon>
    </lineage>
</organism>
<keyword evidence="2" id="KW-0479">Metal-binding</keyword>
<sequence>MINELSKEEMKKSYSKYFFMELSNTDEKVIKLLDAGAMNIQNVILLEDREKILLCNNSDENIGYCVLEDGSAYVSTVTKMEGITVEMFDWWFAWHGLEPLRYKIWDREDHFDVKTTKREQLLDINLSDKEKIWGVTHTVVEDTGCGVETIKINFLSPNEFFKNGIEDSKVESVVWGNGSSAVMCHTIHKIPNGIELSSHFWLGYNLINNEVVRIIPDFVKIPLEAPKGLAYHSVKEYGNLAKILPSIYKEESGK</sequence>
<dbReference type="GO" id="GO:0046872">
    <property type="term" value="F:metal ion binding"/>
    <property type="evidence" value="ECO:0007669"/>
    <property type="project" value="UniProtKB-KW"/>
</dbReference>
<evidence type="ECO:0000313" key="7">
    <source>
        <dbReference type="EMBL" id="OOM74098.1"/>
    </source>
</evidence>
<evidence type="ECO:0000313" key="8">
    <source>
        <dbReference type="Proteomes" id="UP000190890"/>
    </source>
</evidence>
<dbReference type="EMBL" id="LZZM01000204">
    <property type="protein sequence ID" value="OOM74098.1"/>
    <property type="molecule type" value="Genomic_DNA"/>
</dbReference>
<dbReference type="Pfam" id="PF18089">
    <property type="entry name" value="DAPG_hydrolase"/>
    <property type="match status" value="1"/>
</dbReference>
<evidence type="ECO:0000256" key="5">
    <source>
        <dbReference type="ARBA" id="ARBA00023459"/>
    </source>
</evidence>
<evidence type="ECO:0000256" key="1">
    <source>
        <dbReference type="ARBA" id="ARBA00001947"/>
    </source>
</evidence>
<name>A0A1S8T8S2_9CLOT</name>
<dbReference type="RefSeq" id="WP_077849117.1">
    <property type="nucleotide sequence ID" value="NZ_LZZM01000204.1"/>
</dbReference>
<keyword evidence="8" id="KW-1185">Reference proteome</keyword>
<proteinExistence type="inferred from homology"/>
<evidence type="ECO:0000256" key="3">
    <source>
        <dbReference type="ARBA" id="ARBA00022801"/>
    </source>
</evidence>
<comment type="caution">
    <text evidence="7">The sequence shown here is derived from an EMBL/GenBank/DDBJ whole genome shotgun (WGS) entry which is preliminary data.</text>
</comment>
<dbReference type="OrthoDB" id="2052122at2"/>
<reference evidence="7 8" key="1">
    <citation type="submission" date="2016-05" db="EMBL/GenBank/DDBJ databases">
        <title>Microbial solvent formation.</title>
        <authorList>
            <person name="Poehlein A."/>
            <person name="Montoya Solano J.D."/>
            <person name="Flitsch S."/>
            <person name="Krabben P."/>
            <person name="Duerre P."/>
            <person name="Daniel R."/>
        </authorList>
    </citation>
    <scope>NUCLEOTIDE SEQUENCE [LARGE SCALE GENOMIC DNA]</scope>
    <source>
        <strain evidence="7 8">DSM 2619</strain>
    </source>
</reference>